<dbReference type="AlphaFoldDB" id="A0A3R8PD46"/>
<feature type="domain" description="Alanine racemase N-terminal" evidence="5">
    <location>
        <begin position="17"/>
        <end position="238"/>
    </location>
</feature>
<comment type="function">
    <text evidence="2">Pyridoxal 5'-phosphate (PLP)-binding protein, which is involved in PLP homeostasis.</text>
</comment>
<dbReference type="Gene3D" id="3.20.20.10">
    <property type="entry name" value="Alanine racemase"/>
    <property type="match status" value="1"/>
</dbReference>
<protein>
    <recommendedName>
        <fullName evidence="2">Pyridoxal phosphate homeostasis protein</fullName>
        <shortName evidence="2">PLP homeostasis protein</shortName>
    </recommendedName>
</protein>
<evidence type="ECO:0000256" key="3">
    <source>
        <dbReference type="PIRSR" id="PIRSR004848-1"/>
    </source>
</evidence>
<dbReference type="InterPro" id="IPR011078">
    <property type="entry name" value="PyrdxlP_homeostasis"/>
</dbReference>
<sequence length="240" mass="24476">MTAPTAPGAADAARRAELAAALDRVRTRIAAAGGADLLPVTKFHPAGDLALLADLGVRAVGENREQEARAKHDSLGGVPALHMIGQVQTKKANAVARWAAAVHTVDSARLVAALDRGVALALERGDRAPADDRLPVLLQWSADGDVARGGAVAGDLDALADAVAATRHLSLRGLMCVPPRGVEPGPVFARGRRLLDAVADRVDGGPVYSAGMSGDLEAAVAEGATLVRVGTDIMGPRPVA</sequence>
<name>A0A3R8PD46_9CORY</name>
<evidence type="ECO:0000256" key="2">
    <source>
        <dbReference type="HAMAP-Rule" id="MF_02087"/>
    </source>
</evidence>
<keyword evidence="1 2" id="KW-0663">Pyridoxal phosphate</keyword>
<dbReference type="InterPro" id="IPR029066">
    <property type="entry name" value="PLP-binding_barrel"/>
</dbReference>
<dbReference type="PIRSF" id="PIRSF004848">
    <property type="entry name" value="YBL036c_PLPDEIII"/>
    <property type="match status" value="1"/>
</dbReference>
<dbReference type="PANTHER" id="PTHR10146:SF14">
    <property type="entry name" value="PYRIDOXAL PHOSPHATE HOMEOSTASIS PROTEIN"/>
    <property type="match status" value="1"/>
</dbReference>
<feature type="modified residue" description="N6-(pyridoxal phosphate)lysine" evidence="2 3">
    <location>
        <position position="42"/>
    </location>
</feature>
<accession>A0A3R8PD46</accession>
<dbReference type="Proteomes" id="UP000276526">
    <property type="component" value="Unassembled WGS sequence"/>
</dbReference>
<dbReference type="SUPFAM" id="SSF51419">
    <property type="entry name" value="PLP-binding barrel"/>
    <property type="match status" value="1"/>
</dbReference>
<proteinExistence type="inferred from homology"/>
<dbReference type="InterPro" id="IPR001608">
    <property type="entry name" value="Ala_racemase_N"/>
</dbReference>
<dbReference type="GO" id="GO:0030170">
    <property type="term" value="F:pyridoxal phosphate binding"/>
    <property type="evidence" value="ECO:0007669"/>
    <property type="project" value="UniProtKB-UniRule"/>
</dbReference>
<evidence type="ECO:0000256" key="1">
    <source>
        <dbReference type="ARBA" id="ARBA00022898"/>
    </source>
</evidence>
<dbReference type="PANTHER" id="PTHR10146">
    <property type="entry name" value="PROLINE SYNTHETASE CO-TRANSCRIBED BACTERIAL HOMOLOG PROTEIN"/>
    <property type="match status" value="1"/>
</dbReference>
<evidence type="ECO:0000313" key="6">
    <source>
        <dbReference type="EMBL" id="RRO87018.1"/>
    </source>
</evidence>
<dbReference type="Pfam" id="PF01168">
    <property type="entry name" value="Ala_racemase_N"/>
    <property type="match status" value="1"/>
</dbReference>
<evidence type="ECO:0000256" key="4">
    <source>
        <dbReference type="RuleBase" id="RU004514"/>
    </source>
</evidence>
<dbReference type="HAMAP" id="MF_02087">
    <property type="entry name" value="PLP_homeostasis"/>
    <property type="match status" value="1"/>
</dbReference>
<comment type="cofactor">
    <cofactor evidence="3">
        <name>pyridoxal 5'-phosphate</name>
        <dbReference type="ChEBI" id="CHEBI:597326"/>
    </cofactor>
</comment>
<organism evidence="6 7">
    <name type="scientific">Corynebacterium bovis</name>
    <dbReference type="NCBI Taxonomy" id="36808"/>
    <lineage>
        <taxon>Bacteria</taxon>
        <taxon>Bacillati</taxon>
        <taxon>Actinomycetota</taxon>
        <taxon>Actinomycetes</taxon>
        <taxon>Mycobacteriales</taxon>
        <taxon>Corynebacteriaceae</taxon>
        <taxon>Corynebacterium</taxon>
    </lineage>
</organism>
<reference evidence="6 7" key="1">
    <citation type="submission" date="2018-01" db="EMBL/GenBank/DDBJ databases">
        <title>Twenty Corynebacterium bovis Genomes.</title>
        <authorList>
            <person name="Gulvik C.A."/>
        </authorList>
    </citation>
    <scope>NUCLEOTIDE SEQUENCE [LARGE SCALE GENOMIC DNA]</scope>
    <source>
        <strain evidence="6 7">F6900</strain>
    </source>
</reference>
<gene>
    <name evidence="6" type="ORF">CXF48_04075</name>
</gene>
<evidence type="ECO:0000259" key="5">
    <source>
        <dbReference type="Pfam" id="PF01168"/>
    </source>
</evidence>
<comment type="similarity">
    <text evidence="2 4">Belongs to the pyridoxal phosphate-binding protein YggS/PROSC family.</text>
</comment>
<comment type="caution">
    <text evidence="6">The sequence shown here is derived from an EMBL/GenBank/DDBJ whole genome shotgun (WGS) entry which is preliminary data.</text>
</comment>
<dbReference type="EMBL" id="PQNK01000005">
    <property type="protein sequence ID" value="RRO87018.1"/>
    <property type="molecule type" value="Genomic_DNA"/>
</dbReference>
<evidence type="ECO:0000313" key="7">
    <source>
        <dbReference type="Proteomes" id="UP000276526"/>
    </source>
</evidence>
<dbReference type="RefSeq" id="WP_125173293.1">
    <property type="nucleotide sequence ID" value="NZ_JAPJOD010000029.1"/>
</dbReference>